<dbReference type="AlphaFoldDB" id="A0A2A2D3S7"/>
<keyword evidence="3" id="KW-1185">Reference proteome</keyword>
<keyword evidence="1" id="KW-1133">Transmembrane helix</keyword>
<feature type="transmembrane region" description="Helical" evidence="1">
    <location>
        <begin position="12"/>
        <end position="31"/>
    </location>
</feature>
<evidence type="ECO:0000313" key="2">
    <source>
        <dbReference type="EMBL" id="PAU46161.1"/>
    </source>
</evidence>
<reference evidence="2 3" key="1">
    <citation type="submission" date="2017-08" db="EMBL/GenBank/DDBJ databases">
        <title>Genome sequence of Streptomyces albireticuli NRRL B-1670.</title>
        <authorList>
            <person name="Graham D.E."/>
            <person name="Mahan K.M."/>
            <person name="Klingeman D.M."/>
            <person name="Hettich R.L."/>
            <person name="Parry R.J."/>
            <person name="Spain J.C."/>
        </authorList>
    </citation>
    <scope>NUCLEOTIDE SEQUENCE [LARGE SCALE GENOMIC DNA]</scope>
    <source>
        <strain evidence="2 3">NRRL B-1670</strain>
    </source>
</reference>
<feature type="transmembrane region" description="Helical" evidence="1">
    <location>
        <begin position="110"/>
        <end position="130"/>
    </location>
</feature>
<protein>
    <recommendedName>
        <fullName evidence="4">Integral membrane protein</fullName>
    </recommendedName>
</protein>
<evidence type="ECO:0000256" key="1">
    <source>
        <dbReference type="SAM" id="Phobius"/>
    </source>
</evidence>
<comment type="caution">
    <text evidence="2">The sequence shown here is derived from an EMBL/GenBank/DDBJ whole genome shotgun (WGS) entry which is preliminary data.</text>
</comment>
<dbReference type="EMBL" id="NSJV01000486">
    <property type="protein sequence ID" value="PAU46161.1"/>
    <property type="molecule type" value="Genomic_DNA"/>
</dbReference>
<sequence length="141" mass="16033">MRRAVTRLRRMLGRRGTILLAYGTVWALYGYGQLTIPQPDQRGLTLVLHLWPLSTWAWLWITAGTIAIAAAWMPPRRDWWGFLALVVIVIPWTLSYLASWWPLGIFPRGWVATAVWTVISVPVIVAAGWPEPPRPKGDPRP</sequence>
<gene>
    <name evidence="2" type="ORF">CK936_25530</name>
</gene>
<keyword evidence="1" id="KW-0472">Membrane</keyword>
<keyword evidence="1" id="KW-0812">Transmembrane</keyword>
<feature type="transmembrane region" description="Helical" evidence="1">
    <location>
        <begin position="79"/>
        <end position="98"/>
    </location>
</feature>
<dbReference type="Proteomes" id="UP000218944">
    <property type="component" value="Unassembled WGS sequence"/>
</dbReference>
<proteinExistence type="predicted"/>
<feature type="transmembrane region" description="Helical" evidence="1">
    <location>
        <begin position="51"/>
        <end position="72"/>
    </location>
</feature>
<organism evidence="2 3">
    <name type="scientific">Streptomyces albireticuli</name>
    <dbReference type="NCBI Taxonomy" id="1940"/>
    <lineage>
        <taxon>Bacteria</taxon>
        <taxon>Bacillati</taxon>
        <taxon>Actinomycetota</taxon>
        <taxon>Actinomycetes</taxon>
        <taxon>Kitasatosporales</taxon>
        <taxon>Streptomycetaceae</taxon>
        <taxon>Streptomyces</taxon>
    </lineage>
</organism>
<accession>A0A2A2D3S7</accession>
<name>A0A2A2D3S7_9ACTN</name>
<evidence type="ECO:0000313" key="3">
    <source>
        <dbReference type="Proteomes" id="UP000218944"/>
    </source>
</evidence>
<evidence type="ECO:0008006" key="4">
    <source>
        <dbReference type="Google" id="ProtNLM"/>
    </source>
</evidence>